<accession>A0A2V1IKG8</accession>
<proteinExistence type="predicted"/>
<dbReference type="PANTHER" id="PTHR32322:SF18">
    <property type="entry name" value="S-ADENOSYLMETHIONINE_S-ADENOSYLHOMOCYSTEINE TRANSPORTER"/>
    <property type="match status" value="1"/>
</dbReference>
<evidence type="ECO:0000313" key="9">
    <source>
        <dbReference type="Proteomes" id="UP000244905"/>
    </source>
</evidence>
<organism evidence="8 9">
    <name type="scientific">Duncaniella muris</name>
    <dbReference type="NCBI Taxonomy" id="2094150"/>
    <lineage>
        <taxon>Bacteria</taxon>
        <taxon>Pseudomonadati</taxon>
        <taxon>Bacteroidota</taxon>
        <taxon>Bacteroidia</taxon>
        <taxon>Bacteroidales</taxon>
        <taxon>Muribaculaceae</taxon>
        <taxon>Duncaniella</taxon>
    </lineage>
</organism>
<protein>
    <submittedName>
        <fullName evidence="8">EamA/RhaT family transporter</fullName>
    </submittedName>
</protein>
<keyword evidence="9" id="KW-1185">Reference proteome</keyword>
<evidence type="ECO:0000256" key="3">
    <source>
        <dbReference type="ARBA" id="ARBA00022692"/>
    </source>
</evidence>
<feature type="transmembrane region" description="Helical" evidence="6">
    <location>
        <begin position="228"/>
        <end position="249"/>
    </location>
</feature>
<evidence type="ECO:0000256" key="4">
    <source>
        <dbReference type="ARBA" id="ARBA00022989"/>
    </source>
</evidence>
<feature type="transmembrane region" description="Helical" evidence="6">
    <location>
        <begin position="198"/>
        <end position="222"/>
    </location>
</feature>
<gene>
    <name evidence="8" type="ORF">C5O23_05685</name>
</gene>
<dbReference type="GO" id="GO:0005886">
    <property type="term" value="C:plasma membrane"/>
    <property type="evidence" value="ECO:0007669"/>
    <property type="project" value="UniProtKB-SubCell"/>
</dbReference>
<keyword evidence="3 6" id="KW-0812">Transmembrane</keyword>
<keyword evidence="2" id="KW-1003">Cell membrane</keyword>
<feature type="transmembrane region" description="Helical" evidence="6">
    <location>
        <begin position="285"/>
        <end position="305"/>
    </location>
</feature>
<evidence type="ECO:0000313" key="8">
    <source>
        <dbReference type="EMBL" id="PWB02709.1"/>
    </source>
</evidence>
<dbReference type="PANTHER" id="PTHR32322">
    <property type="entry name" value="INNER MEMBRANE TRANSPORTER"/>
    <property type="match status" value="1"/>
</dbReference>
<dbReference type="InterPro" id="IPR050638">
    <property type="entry name" value="AA-Vitamin_Transporters"/>
</dbReference>
<feature type="transmembrane region" description="Helical" evidence="6">
    <location>
        <begin position="21"/>
        <end position="43"/>
    </location>
</feature>
<reference evidence="9" key="1">
    <citation type="submission" date="2018-02" db="EMBL/GenBank/DDBJ databases">
        <authorList>
            <person name="Clavel T."/>
            <person name="Strowig T."/>
        </authorList>
    </citation>
    <scope>NUCLEOTIDE SEQUENCE [LARGE SCALE GENOMIC DNA]</scope>
    <source>
        <strain evidence="9">DSM 103720</strain>
    </source>
</reference>
<evidence type="ECO:0000256" key="1">
    <source>
        <dbReference type="ARBA" id="ARBA00004651"/>
    </source>
</evidence>
<evidence type="ECO:0000256" key="5">
    <source>
        <dbReference type="ARBA" id="ARBA00023136"/>
    </source>
</evidence>
<name>A0A2V1IKG8_9BACT</name>
<feature type="domain" description="EamA" evidence="7">
    <location>
        <begin position="20"/>
        <end position="153"/>
    </location>
</feature>
<feature type="transmembrane region" description="Helical" evidence="6">
    <location>
        <begin position="49"/>
        <end position="69"/>
    </location>
</feature>
<keyword evidence="4 6" id="KW-1133">Transmembrane helix</keyword>
<dbReference type="Pfam" id="PF00892">
    <property type="entry name" value="EamA"/>
    <property type="match status" value="2"/>
</dbReference>
<feature type="domain" description="EamA" evidence="7">
    <location>
        <begin position="167"/>
        <end position="302"/>
    </location>
</feature>
<feature type="transmembrane region" description="Helical" evidence="6">
    <location>
        <begin position="261"/>
        <end position="279"/>
    </location>
</feature>
<dbReference type="SUPFAM" id="SSF103481">
    <property type="entry name" value="Multidrug resistance efflux transporter EmrE"/>
    <property type="match status" value="2"/>
</dbReference>
<comment type="caution">
    <text evidence="8">The sequence shown here is derived from an EMBL/GenBank/DDBJ whole genome shotgun (WGS) entry which is preliminary data.</text>
</comment>
<dbReference type="InterPro" id="IPR037185">
    <property type="entry name" value="EmrE-like"/>
</dbReference>
<feature type="transmembrane region" description="Helical" evidence="6">
    <location>
        <begin position="111"/>
        <end position="129"/>
    </location>
</feature>
<dbReference type="EMBL" id="PUEC01000010">
    <property type="protein sequence ID" value="PWB02709.1"/>
    <property type="molecule type" value="Genomic_DNA"/>
</dbReference>
<comment type="subcellular location">
    <subcellularLocation>
        <location evidence="1">Cell membrane</location>
        <topology evidence="1">Multi-pass membrane protein</topology>
    </subcellularLocation>
</comment>
<evidence type="ECO:0000256" key="6">
    <source>
        <dbReference type="SAM" id="Phobius"/>
    </source>
</evidence>
<feature type="transmembrane region" description="Helical" evidence="6">
    <location>
        <begin position="81"/>
        <end position="99"/>
    </location>
</feature>
<feature type="transmembrane region" description="Helical" evidence="6">
    <location>
        <begin position="166"/>
        <end position="186"/>
    </location>
</feature>
<dbReference type="RefSeq" id="WP_107031983.1">
    <property type="nucleotide sequence ID" value="NZ_CAPEJN010000003.1"/>
</dbReference>
<dbReference type="Proteomes" id="UP000244905">
    <property type="component" value="Unassembled WGS sequence"/>
</dbReference>
<evidence type="ECO:0000256" key="2">
    <source>
        <dbReference type="ARBA" id="ARBA00022475"/>
    </source>
</evidence>
<dbReference type="AlphaFoldDB" id="A0A2V1IKG8"/>
<sequence length="318" mass="35574">MANTPIDPDLRPRSAGELIKGNLLIMLSTIFFGVNIPVAKLLIPEWMSSVDLTLFRLGGGCILMWLASLFVKTERISRHDYLRIFLGGALGLFCFMYLFNMSLRYGDPIDISIIMTFPPVFVILIGILFQHRRATLLEIGGVIVAFAGAVIVIASNHGNGHGSDRLLGDLLAFASTLCYAFYLVILERPMQTYRPVSMLRWVFLMSCIPALFLLPSLPHAAIFHSTSWLPWACITFVLLCPTFLSYFLINPAEKLIGSELVSMYQYFLPVVATIASVIMKVATIRWFQIVAMLLIIAGMVMTELAKRRQRLRSGSCKP</sequence>
<keyword evidence="5 6" id="KW-0472">Membrane</keyword>
<dbReference type="InterPro" id="IPR000620">
    <property type="entry name" value="EamA_dom"/>
</dbReference>
<feature type="transmembrane region" description="Helical" evidence="6">
    <location>
        <begin position="136"/>
        <end position="154"/>
    </location>
</feature>
<dbReference type="GeneID" id="82525832"/>
<evidence type="ECO:0000259" key="7">
    <source>
        <dbReference type="Pfam" id="PF00892"/>
    </source>
</evidence>